<evidence type="ECO:0008006" key="3">
    <source>
        <dbReference type="Google" id="ProtNLM"/>
    </source>
</evidence>
<dbReference type="PANTHER" id="PTHR41930">
    <property type="entry name" value="UPF0200 PROTEIN MJ1399"/>
    <property type="match status" value="1"/>
</dbReference>
<comment type="caution">
    <text evidence="1">The sequence shown here is derived from an EMBL/GenBank/DDBJ whole genome shotgun (WGS) entry which is preliminary data.</text>
</comment>
<protein>
    <recommendedName>
        <fullName evidence="3">Dephospho-CoA kinase</fullName>
    </recommendedName>
</protein>
<evidence type="ECO:0000313" key="2">
    <source>
        <dbReference type="Proteomes" id="UP000315589"/>
    </source>
</evidence>
<dbReference type="EMBL" id="VMGI01000028">
    <property type="protein sequence ID" value="TSC93367.1"/>
    <property type="molecule type" value="Genomic_DNA"/>
</dbReference>
<evidence type="ECO:0000313" key="1">
    <source>
        <dbReference type="EMBL" id="TSC93367.1"/>
    </source>
</evidence>
<dbReference type="Gene3D" id="3.40.50.300">
    <property type="entry name" value="P-loop containing nucleotide triphosphate hydrolases"/>
    <property type="match status" value="1"/>
</dbReference>
<sequence length="194" mass="22586">MLKKINIIGITGLNASGKDTVAEILVNKYHFISLSLSDMIREECVKRNLEIIRENLIKIGNELREKFGTNILASRILQKFKQLNKSNNLHFIATSIRHPDEAKYFKENTNFTLVEVYSNKITRYKRTVQRAKIGEKNISYQKFIELEKSELKGNKTSQQLLNVINLCDYKIINNKGLNKLKHEVEKLVKYLKES</sequence>
<proteinExistence type="predicted"/>
<gene>
    <name evidence="1" type="ORF">CEN91_245</name>
</gene>
<dbReference type="Pfam" id="PF13207">
    <property type="entry name" value="AAA_17"/>
    <property type="match status" value="1"/>
</dbReference>
<dbReference type="Proteomes" id="UP000315589">
    <property type="component" value="Unassembled WGS sequence"/>
</dbReference>
<accession>A0A554LKJ4</accession>
<dbReference type="SUPFAM" id="SSF52540">
    <property type="entry name" value="P-loop containing nucleoside triphosphate hydrolases"/>
    <property type="match status" value="1"/>
</dbReference>
<dbReference type="PANTHER" id="PTHR41930:SF1">
    <property type="entry name" value="DEPHOSPHO-COA KINASE"/>
    <property type="match status" value="1"/>
</dbReference>
<dbReference type="AlphaFoldDB" id="A0A554LKJ4"/>
<dbReference type="InterPro" id="IPR027417">
    <property type="entry name" value="P-loop_NTPase"/>
</dbReference>
<reference evidence="1 2" key="1">
    <citation type="submission" date="2017-07" db="EMBL/GenBank/DDBJ databases">
        <title>Mechanisms for carbon and nitrogen cycling indicate functional differentiation within the Candidate Phyla Radiation.</title>
        <authorList>
            <person name="Danczak R.E."/>
            <person name="Johnston M.D."/>
            <person name="Kenah C."/>
            <person name="Slattery M."/>
            <person name="Wrighton K.C."/>
            <person name="Wilkins M.J."/>
        </authorList>
    </citation>
    <scope>NUCLEOTIDE SEQUENCE [LARGE SCALE GENOMIC DNA]</scope>
    <source>
        <strain evidence="1">Licking1014_85</strain>
    </source>
</reference>
<name>A0A554LKJ4_9BACT</name>
<organism evidence="1 2">
    <name type="scientific">Candidatus Berkelbacteria bacterium Licking1014_85</name>
    <dbReference type="NCBI Taxonomy" id="2017148"/>
    <lineage>
        <taxon>Bacteria</taxon>
        <taxon>Candidatus Berkelbacteria</taxon>
    </lineage>
</organism>